<organism evidence="2">
    <name type="scientific">freshwater metagenome</name>
    <dbReference type="NCBI Taxonomy" id="449393"/>
    <lineage>
        <taxon>unclassified sequences</taxon>
        <taxon>metagenomes</taxon>
        <taxon>ecological metagenomes</taxon>
    </lineage>
</organism>
<protein>
    <submittedName>
        <fullName evidence="2">Unannotated protein</fullName>
    </submittedName>
</protein>
<name>A0A6J7KCR2_9ZZZZ</name>
<reference evidence="2" key="1">
    <citation type="submission" date="2020-05" db="EMBL/GenBank/DDBJ databases">
        <authorList>
            <person name="Chiriac C."/>
            <person name="Salcher M."/>
            <person name="Ghai R."/>
            <person name="Kavagutti S V."/>
        </authorList>
    </citation>
    <scope>NUCLEOTIDE SEQUENCE</scope>
</reference>
<dbReference type="AlphaFoldDB" id="A0A6J7KCR2"/>
<sequence length="89" mass="10048">MVERTEVVRSARRTAEKTVEDAEDRARAMRLETEDYIDQKLAGFEVVLDRTMAAVQKGRERLQVVVEAGADPDNDVDDAASEFFNQDSN</sequence>
<evidence type="ECO:0000313" key="2">
    <source>
        <dbReference type="EMBL" id="CAB4953355.1"/>
    </source>
</evidence>
<feature type="region of interest" description="Disordered" evidence="1">
    <location>
        <begin position="69"/>
        <end position="89"/>
    </location>
</feature>
<gene>
    <name evidence="2" type="ORF">UFOPK3789_00832</name>
</gene>
<proteinExistence type="predicted"/>
<feature type="compositionally biased region" description="Acidic residues" evidence="1">
    <location>
        <begin position="70"/>
        <end position="80"/>
    </location>
</feature>
<evidence type="ECO:0000256" key="1">
    <source>
        <dbReference type="SAM" id="MobiDB-lite"/>
    </source>
</evidence>
<accession>A0A6J7KCR2</accession>
<feature type="region of interest" description="Disordered" evidence="1">
    <location>
        <begin position="1"/>
        <end position="22"/>
    </location>
</feature>
<dbReference type="EMBL" id="CAFBNL010000040">
    <property type="protein sequence ID" value="CAB4953355.1"/>
    <property type="molecule type" value="Genomic_DNA"/>
</dbReference>